<evidence type="ECO:0000256" key="2">
    <source>
        <dbReference type="ARBA" id="ARBA00022741"/>
    </source>
</evidence>
<dbReference type="PROSITE" id="PS50893">
    <property type="entry name" value="ABC_TRANSPORTER_2"/>
    <property type="match status" value="1"/>
</dbReference>
<reference evidence="6 7" key="1">
    <citation type="submission" date="2019-03" db="EMBL/GenBank/DDBJ databases">
        <title>Bacillus niacini sp. nov. a Nicotinate-Metabolizing Mesophile Isolated from Soil.</title>
        <authorList>
            <person name="Zhang G."/>
        </authorList>
    </citation>
    <scope>NUCLEOTIDE SEQUENCE [LARGE SCALE GENOMIC DNA]</scope>
    <source>
        <strain evidence="6 7">WN066</strain>
    </source>
</reference>
<dbReference type="InterPro" id="IPR032823">
    <property type="entry name" value="BCA_ABC_TP_C"/>
</dbReference>
<evidence type="ECO:0000313" key="7">
    <source>
        <dbReference type="Proteomes" id="UP000295132"/>
    </source>
</evidence>
<dbReference type="Pfam" id="PF12399">
    <property type="entry name" value="BCA_ABC_TP_C"/>
    <property type="match status" value="1"/>
</dbReference>
<dbReference type="Pfam" id="PF00005">
    <property type="entry name" value="ABC_tran"/>
    <property type="match status" value="1"/>
</dbReference>
<accession>A0A4R5VV69</accession>
<dbReference type="GO" id="GO:1903806">
    <property type="term" value="P:L-isoleucine import across plasma membrane"/>
    <property type="evidence" value="ECO:0007669"/>
    <property type="project" value="TreeGrafter"/>
</dbReference>
<dbReference type="PANTHER" id="PTHR45772:SF7">
    <property type="entry name" value="AMINO ACID ABC TRANSPORTER ATP-BINDING PROTEIN"/>
    <property type="match status" value="1"/>
</dbReference>
<dbReference type="CDD" id="cd03219">
    <property type="entry name" value="ABC_Mj1267_LivG_branched"/>
    <property type="match status" value="1"/>
</dbReference>
<evidence type="ECO:0000313" key="6">
    <source>
        <dbReference type="EMBL" id="TDK63089.1"/>
    </source>
</evidence>
<organism evidence="6 7">
    <name type="scientific">Bacillus salipaludis</name>
    <dbReference type="NCBI Taxonomy" id="2547811"/>
    <lineage>
        <taxon>Bacteria</taxon>
        <taxon>Bacillati</taxon>
        <taxon>Bacillota</taxon>
        <taxon>Bacilli</taxon>
        <taxon>Bacillales</taxon>
        <taxon>Bacillaceae</taxon>
        <taxon>Bacillus</taxon>
    </lineage>
</organism>
<name>A0A4R5VV69_9BACI</name>
<dbReference type="InterPro" id="IPR003439">
    <property type="entry name" value="ABC_transporter-like_ATP-bd"/>
</dbReference>
<feature type="domain" description="ABC transporter" evidence="4">
    <location>
        <begin position="4"/>
        <end position="252"/>
    </location>
</feature>
<reference evidence="5" key="2">
    <citation type="submission" date="2023-08" db="EMBL/GenBank/DDBJ databases">
        <title>Nitrogen cycling bacteria in agricultural field soils.</title>
        <authorList>
            <person name="Jang J."/>
        </authorList>
    </citation>
    <scope>NUCLEOTIDE SEQUENCE</scope>
    <source>
        <strain evidence="5">PS3-36</strain>
    </source>
</reference>
<evidence type="ECO:0000313" key="5">
    <source>
        <dbReference type="EMBL" id="MDQ6597487.1"/>
    </source>
</evidence>
<dbReference type="PANTHER" id="PTHR45772">
    <property type="entry name" value="CONSERVED COMPONENT OF ABC TRANSPORTER FOR NATURAL AMINO ACIDS-RELATED"/>
    <property type="match status" value="1"/>
</dbReference>
<dbReference type="GO" id="GO:0005524">
    <property type="term" value="F:ATP binding"/>
    <property type="evidence" value="ECO:0007669"/>
    <property type="project" value="UniProtKB-KW"/>
</dbReference>
<dbReference type="InterPro" id="IPR027417">
    <property type="entry name" value="P-loop_NTPase"/>
</dbReference>
<dbReference type="GO" id="GO:0015192">
    <property type="term" value="F:L-phenylalanine transmembrane transporter activity"/>
    <property type="evidence" value="ECO:0007669"/>
    <property type="project" value="TreeGrafter"/>
</dbReference>
<dbReference type="GO" id="GO:0042941">
    <property type="term" value="P:D-alanine transmembrane transport"/>
    <property type="evidence" value="ECO:0007669"/>
    <property type="project" value="TreeGrafter"/>
</dbReference>
<dbReference type="GO" id="GO:0015188">
    <property type="term" value="F:L-isoleucine transmembrane transporter activity"/>
    <property type="evidence" value="ECO:0007669"/>
    <property type="project" value="TreeGrafter"/>
</dbReference>
<proteinExistence type="predicted"/>
<evidence type="ECO:0000259" key="4">
    <source>
        <dbReference type="PROSITE" id="PS50893"/>
    </source>
</evidence>
<dbReference type="EMBL" id="JAVGVR010000001">
    <property type="protein sequence ID" value="MDQ6597487.1"/>
    <property type="molecule type" value="Genomic_DNA"/>
</dbReference>
<keyword evidence="8" id="KW-1185">Reference proteome</keyword>
<evidence type="ECO:0000256" key="3">
    <source>
        <dbReference type="ARBA" id="ARBA00022840"/>
    </source>
</evidence>
<dbReference type="InterPro" id="IPR003593">
    <property type="entry name" value="AAA+_ATPase"/>
</dbReference>
<keyword evidence="2" id="KW-0547">Nucleotide-binding</keyword>
<dbReference type="SMART" id="SM00382">
    <property type="entry name" value="AAA"/>
    <property type="match status" value="1"/>
</dbReference>
<dbReference type="GO" id="GO:0005886">
    <property type="term" value="C:plasma membrane"/>
    <property type="evidence" value="ECO:0007669"/>
    <property type="project" value="TreeGrafter"/>
</dbReference>
<dbReference type="AlphaFoldDB" id="A0A4R5VV69"/>
<dbReference type="InterPro" id="IPR051120">
    <property type="entry name" value="ABC_AA/LPS_Transport"/>
</dbReference>
<evidence type="ECO:0000256" key="1">
    <source>
        <dbReference type="ARBA" id="ARBA00022448"/>
    </source>
</evidence>
<comment type="caution">
    <text evidence="6">The sequence shown here is derived from an EMBL/GenBank/DDBJ whole genome shotgun (WGS) entry which is preliminary data.</text>
</comment>
<dbReference type="GO" id="GO:0015808">
    <property type="term" value="P:L-alanine transport"/>
    <property type="evidence" value="ECO:0007669"/>
    <property type="project" value="TreeGrafter"/>
</dbReference>
<protein>
    <submittedName>
        <fullName evidence="6">ABC transporter ATP-binding protein</fullName>
    </submittedName>
</protein>
<dbReference type="GO" id="GO:0005304">
    <property type="term" value="F:L-valine transmembrane transporter activity"/>
    <property type="evidence" value="ECO:0007669"/>
    <property type="project" value="TreeGrafter"/>
</dbReference>
<dbReference type="GO" id="GO:0016887">
    <property type="term" value="F:ATP hydrolysis activity"/>
    <property type="evidence" value="ECO:0007669"/>
    <property type="project" value="InterPro"/>
</dbReference>
<dbReference type="EMBL" id="SMYO01000003">
    <property type="protein sequence ID" value="TDK63089.1"/>
    <property type="molecule type" value="Genomic_DNA"/>
</dbReference>
<dbReference type="Proteomes" id="UP001178888">
    <property type="component" value="Unassembled WGS sequence"/>
</dbReference>
<dbReference type="Gene3D" id="3.40.50.300">
    <property type="entry name" value="P-loop containing nucleotide triphosphate hydrolases"/>
    <property type="match status" value="1"/>
</dbReference>
<keyword evidence="3 6" id="KW-0067">ATP-binding</keyword>
<dbReference type="FunFam" id="3.40.50.300:FF:000421">
    <property type="entry name" value="Branched-chain amino acid ABC transporter ATP-binding protein"/>
    <property type="match status" value="1"/>
</dbReference>
<gene>
    <name evidence="6" type="ORF">E2K98_06445</name>
    <name evidence="5" type="ORF">RCG21_14150</name>
</gene>
<evidence type="ECO:0000313" key="8">
    <source>
        <dbReference type="Proteomes" id="UP001178888"/>
    </source>
</evidence>
<sequence>MSLVSIENVTLQFGGLKAVDNVSFTIEKGKIIGLVGPNGAGKTSMFNIITGFYKPSKGNIIFDGNNIVRKKPSKITELGMARTFQNIRLFPSLTVLENVMSGMHSKTRQGYLGAIFRTPAQRREEELIKTVAESAMEFVGVSDYANRQAKNLPYGLQRKVEIARALASQPKLLLLDEPAAGLNKSEREELILLIKRIHKEYDLTIFIIEHDIGLVSKLADNVTVLDYGKKIADGSPEEVFQNQLVIEAYLGKEDDE</sequence>
<keyword evidence="1" id="KW-0813">Transport</keyword>
<dbReference type="SUPFAM" id="SSF52540">
    <property type="entry name" value="P-loop containing nucleoside triphosphate hydrolases"/>
    <property type="match status" value="1"/>
</dbReference>
<dbReference type="GO" id="GO:1903805">
    <property type="term" value="P:L-valine import across plasma membrane"/>
    <property type="evidence" value="ECO:0007669"/>
    <property type="project" value="TreeGrafter"/>
</dbReference>
<dbReference type="Proteomes" id="UP000295132">
    <property type="component" value="Unassembled WGS sequence"/>
</dbReference>
<dbReference type="RefSeq" id="WP_133333434.1">
    <property type="nucleotide sequence ID" value="NZ_JAVGVR010000001.1"/>
</dbReference>